<evidence type="ECO:0000313" key="4">
    <source>
        <dbReference type="EMBL" id="QDT57781.1"/>
    </source>
</evidence>
<dbReference type="InterPro" id="IPR050498">
    <property type="entry name" value="Ycf3"/>
</dbReference>
<proteinExistence type="predicted"/>
<organism evidence="4 5">
    <name type="scientific">Stieleria bergensis</name>
    <dbReference type="NCBI Taxonomy" id="2528025"/>
    <lineage>
        <taxon>Bacteria</taxon>
        <taxon>Pseudomonadati</taxon>
        <taxon>Planctomycetota</taxon>
        <taxon>Planctomycetia</taxon>
        <taxon>Pirellulales</taxon>
        <taxon>Pirellulaceae</taxon>
        <taxon>Stieleria</taxon>
    </lineage>
</organism>
<dbReference type="SUPFAM" id="SSF48452">
    <property type="entry name" value="TPR-like"/>
    <property type="match status" value="1"/>
</dbReference>
<dbReference type="PANTHER" id="PTHR44858:SF1">
    <property type="entry name" value="UDP-N-ACETYLGLUCOSAMINE--PEPTIDE N-ACETYLGLUCOSAMINYLTRANSFERASE SPINDLY-RELATED"/>
    <property type="match status" value="1"/>
</dbReference>
<reference evidence="4 5" key="1">
    <citation type="submission" date="2019-02" db="EMBL/GenBank/DDBJ databases">
        <title>Deep-cultivation of Planctomycetes and their phenomic and genomic characterization uncovers novel biology.</title>
        <authorList>
            <person name="Wiegand S."/>
            <person name="Jogler M."/>
            <person name="Boedeker C."/>
            <person name="Pinto D."/>
            <person name="Vollmers J."/>
            <person name="Rivas-Marin E."/>
            <person name="Kohn T."/>
            <person name="Peeters S.H."/>
            <person name="Heuer A."/>
            <person name="Rast P."/>
            <person name="Oberbeckmann S."/>
            <person name="Bunk B."/>
            <person name="Jeske O."/>
            <person name="Meyerdierks A."/>
            <person name="Storesund J.E."/>
            <person name="Kallscheuer N."/>
            <person name="Luecker S."/>
            <person name="Lage O.M."/>
            <person name="Pohl T."/>
            <person name="Merkel B.J."/>
            <person name="Hornburger P."/>
            <person name="Mueller R.-W."/>
            <person name="Bruemmer F."/>
            <person name="Labrenz M."/>
            <person name="Spormann A.M."/>
            <person name="Op den Camp H."/>
            <person name="Overmann J."/>
            <person name="Amann R."/>
            <person name="Jetten M.S.M."/>
            <person name="Mascher T."/>
            <person name="Medema M.H."/>
            <person name="Devos D.P."/>
            <person name="Kaster A.-K."/>
            <person name="Ovreas L."/>
            <person name="Rohde M."/>
            <person name="Galperin M.Y."/>
            <person name="Jogler C."/>
        </authorList>
    </citation>
    <scope>NUCLEOTIDE SEQUENCE [LARGE SCALE GENOMIC DNA]</scope>
    <source>
        <strain evidence="4 5">SV_7m_r</strain>
    </source>
</reference>
<evidence type="ECO:0000256" key="3">
    <source>
        <dbReference type="PROSITE-ProRule" id="PRU00339"/>
    </source>
</evidence>
<keyword evidence="2 3" id="KW-0802">TPR repeat</keyword>
<protein>
    <submittedName>
        <fullName evidence="4">Photosystem I assembly protein Ycf3</fullName>
    </submittedName>
</protein>
<name>A0A517SNT7_9BACT</name>
<feature type="repeat" description="TPR" evidence="3">
    <location>
        <begin position="106"/>
        <end position="139"/>
    </location>
</feature>
<dbReference type="InterPro" id="IPR019734">
    <property type="entry name" value="TPR_rpt"/>
</dbReference>
<dbReference type="Gene3D" id="1.25.40.10">
    <property type="entry name" value="Tetratricopeptide repeat domain"/>
    <property type="match status" value="1"/>
</dbReference>
<dbReference type="SUPFAM" id="SSF53756">
    <property type="entry name" value="UDP-Glycosyltransferase/glycogen phosphorylase"/>
    <property type="match status" value="1"/>
</dbReference>
<dbReference type="Pfam" id="PF00515">
    <property type="entry name" value="TPR_1"/>
    <property type="match status" value="1"/>
</dbReference>
<dbReference type="EMBL" id="CP036272">
    <property type="protein sequence ID" value="QDT57781.1"/>
    <property type="molecule type" value="Genomic_DNA"/>
</dbReference>
<dbReference type="Gene3D" id="3.40.50.2000">
    <property type="entry name" value="Glycogen Phosphorylase B"/>
    <property type="match status" value="1"/>
</dbReference>
<evidence type="ECO:0000313" key="5">
    <source>
        <dbReference type="Proteomes" id="UP000315003"/>
    </source>
</evidence>
<evidence type="ECO:0000256" key="1">
    <source>
        <dbReference type="ARBA" id="ARBA00022737"/>
    </source>
</evidence>
<evidence type="ECO:0000256" key="2">
    <source>
        <dbReference type="ARBA" id="ARBA00022803"/>
    </source>
</evidence>
<feature type="repeat" description="TPR" evidence="3">
    <location>
        <begin position="72"/>
        <end position="105"/>
    </location>
</feature>
<dbReference type="SMART" id="SM00028">
    <property type="entry name" value="TPR"/>
    <property type="match status" value="4"/>
</dbReference>
<accession>A0A517SNT7</accession>
<dbReference type="Proteomes" id="UP000315003">
    <property type="component" value="Chromosome"/>
</dbReference>
<dbReference type="PROSITE" id="PS50005">
    <property type="entry name" value="TPR"/>
    <property type="match status" value="3"/>
</dbReference>
<dbReference type="PANTHER" id="PTHR44858">
    <property type="entry name" value="TETRATRICOPEPTIDE REPEAT PROTEIN 6"/>
    <property type="match status" value="1"/>
</dbReference>
<gene>
    <name evidence="4" type="ORF">SV7mr_02660</name>
</gene>
<keyword evidence="5" id="KW-1185">Reference proteome</keyword>
<dbReference type="Pfam" id="PF13432">
    <property type="entry name" value="TPR_16"/>
    <property type="match status" value="1"/>
</dbReference>
<dbReference type="AlphaFoldDB" id="A0A517SNT7"/>
<sequence length="469" mass="52977">MFDIANALGEGWTIHQSGKTDQALAIYEKVIDQKPKNPEAHVYRGIALFDLRRFDEAIEAYQTALKIRDQFPIAWNNLGNAFRMVGQIDQSDQCFETALKQDPKYLSAIKNRGTLWVWAGELERGLTWYQKGLQLAPKEPELHRNLGVIYLLLGDYKRGWPEYRWRWSMPGMQRMAGSLPLWNGQDLSGKRLLLFPEQGRGDEIQFVRMASCLSRLGAHVYMVCDEPMIPLFRSVAGVAGMLPTGESMPPIHFQSSLIDAVDSWYQRFGELPYGLDGFNTHPTAGYLNVSQPLTEYWGNWLNANLPRAEAPEKSPLRVGIAWQGNPEHHADVYRSIALQQYRPLAEDPEIELVSLQFGFGSEQLEQVDFGDQILRLPKDTDATGGAFTDTAAVLKNLDHVLTTDTSLAHLSGALQVPTTVLLGKIPDWRWLQKGDTTQWYPSMRLVRQTDLGDWETPVQQAHQAIKAGA</sequence>
<keyword evidence="1" id="KW-0677">Repeat</keyword>
<dbReference type="InterPro" id="IPR011990">
    <property type="entry name" value="TPR-like_helical_dom_sf"/>
</dbReference>
<dbReference type="OrthoDB" id="9778733at2"/>
<feature type="repeat" description="TPR" evidence="3">
    <location>
        <begin position="38"/>
        <end position="71"/>
    </location>
</feature>
<dbReference type="RefSeq" id="WP_145268476.1">
    <property type="nucleotide sequence ID" value="NZ_CP036272.1"/>
</dbReference>